<sequence>MKNNESLVFVHSLRTRSLVECLSTDLPSTYKGLLEKNFTRVKAREVGTNGTLRDRRDNFKRSKKSSWDNIKGQKNKDRFSPYQGTNHGLLLSLSKSPKEILATEKAARSFEPPPKMFRSKRSRDMSKKEQVHPTPHEEKEKKDKGTTPVEAPIHMASQEAHISKILAQENTDYEGKKIIFPLVAKVNNAPVIIEAKIFRRKARRVYMDVGSSCEIIYEHCLEKLNPTIKATKVDLNTSLVGLSRERSWSIGEIGEGTKRAIKIFATNEERILSCVNAGEKIIVNNKVPFEVLLNRLQGLPTNSNGRRRQRQNNLLRGRRNLLLQKDVVWPQKCRGNKPKLNPKKCSFGIEEGPFLGHLITKQGIKLNTLKVKEVTDLDQPRKLKYIQSLNEKLAALSQFLSKVTERSLDFFKVHLGCKDKNSILWTTEADKVLEKMKKIIQTLPTLTAPRVEKLKQCISPPQKKA</sequence>
<keyword evidence="2" id="KW-0548">Nucleotidyltransferase</keyword>
<organism evidence="2">
    <name type="scientific">Tanacetum cinerariifolium</name>
    <name type="common">Dalmatian daisy</name>
    <name type="synonym">Chrysanthemum cinerariifolium</name>
    <dbReference type="NCBI Taxonomy" id="118510"/>
    <lineage>
        <taxon>Eukaryota</taxon>
        <taxon>Viridiplantae</taxon>
        <taxon>Streptophyta</taxon>
        <taxon>Embryophyta</taxon>
        <taxon>Tracheophyta</taxon>
        <taxon>Spermatophyta</taxon>
        <taxon>Magnoliopsida</taxon>
        <taxon>eudicotyledons</taxon>
        <taxon>Gunneridae</taxon>
        <taxon>Pentapetalae</taxon>
        <taxon>asterids</taxon>
        <taxon>campanulids</taxon>
        <taxon>Asterales</taxon>
        <taxon>Asteraceae</taxon>
        <taxon>Asteroideae</taxon>
        <taxon>Anthemideae</taxon>
        <taxon>Anthemidinae</taxon>
        <taxon>Tanacetum</taxon>
    </lineage>
</organism>
<dbReference type="InterPro" id="IPR050951">
    <property type="entry name" value="Retrovirus_Pol_polyprotein"/>
</dbReference>
<evidence type="ECO:0000256" key="1">
    <source>
        <dbReference type="SAM" id="MobiDB-lite"/>
    </source>
</evidence>
<dbReference type="GO" id="GO:0003964">
    <property type="term" value="F:RNA-directed DNA polymerase activity"/>
    <property type="evidence" value="ECO:0007669"/>
    <property type="project" value="UniProtKB-KW"/>
</dbReference>
<keyword evidence="2" id="KW-0695">RNA-directed DNA polymerase</keyword>
<dbReference type="PANTHER" id="PTHR37984:SF8">
    <property type="entry name" value="CCHC-TYPE DOMAIN-CONTAINING PROTEIN"/>
    <property type="match status" value="1"/>
</dbReference>
<dbReference type="InterPro" id="IPR043128">
    <property type="entry name" value="Rev_trsase/Diguanyl_cyclase"/>
</dbReference>
<proteinExistence type="predicted"/>
<protein>
    <submittedName>
        <fullName evidence="2">Reverse transcriptase domain-containing protein</fullName>
    </submittedName>
</protein>
<feature type="compositionally biased region" description="Basic and acidic residues" evidence="1">
    <location>
        <begin position="122"/>
        <end position="145"/>
    </location>
</feature>
<accession>A0A699I6Y1</accession>
<dbReference type="SUPFAM" id="SSF56672">
    <property type="entry name" value="DNA/RNA polymerases"/>
    <property type="match status" value="1"/>
</dbReference>
<name>A0A699I6Y1_TANCI</name>
<dbReference type="EMBL" id="BKCJ010252145">
    <property type="protein sequence ID" value="GEZ20542.1"/>
    <property type="molecule type" value="Genomic_DNA"/>
</dbReference>
<dbReference type="AlphaFoldDB" id="A0A699I6Y1"/>
<reference evidence="2" key="1">
    <citation type="journal article" date="2019" name="Sci. Rep.">
        <title>Draft genome of Tanacetum cinerariifolium, the natural source of mosquito coil.</title>
        <authorList>
            <person name="Yamashiro T."/>
            <person name="Shiraishi A."/>
            <person name="Satake H."/>
            <person name="Nakayama K."/>
        </authorList>
    </citation>
    <scope>NUCLEOTIDE SEQUENCE</scope>
</reference>
<comment type="caution">
    <text evidence="2">The sequence shown here is derived from an EMBL/GenBank/DDBJ whole genome shotgun (WGS) entry which is preliminary data.</text>
</comment>
<feature type="region of interest" description="Disordered" evidence="1">
    <location>
        <begin position="52"/>
        <end position="83"/>
    </location>
</feature>
<dbReference type="PANTHER" id="PTHR37984">
    <property type="entry name" value="PROTEIN CBG26694"/>
    <property type="match status" value="1"/>
</dbReference>
<keyword evidence="2" id="KW-0808">Transferase</keyword>
<dbReference type="Gene3D" id="3.30.70.270">
    <property type="match status" value="1"/>
</dbReference>
<feature type="region of interest" description="Disordered" evidence="1">
    <location>
        <begin position="109"/>
        <end position="147"/>
    </location>
</feature>
<evidence type="ECO:0000313" key="2">
    <source>
        <dbReference type="EMBL" id="GEZ20542.1"/>
    </source>
</evidence>
<gene>
    <name evidence="2" type="ORF">Tci_492515</name>
</gene>
<dbReference type="InterPro" id="IPR043502">
    <property type="entry name" value="DNA/RNA_pol_sf"/>
</dbReference>